<evidence type="ECO:0000256" key="4">
    <source>
        <dbReference type="ARBA" id="ARBA00022729"/>
    </source>
</evidence>
<dbReference type="PRINTS" id="PR01535">
    <property type="entry name" value="VOMERONASL2R"/>
</dbReference>
<evidence type="ECO:0000256" key="1">
    <source>
        <dbReference type="ARBA" id="ARBA00004651"/>
    </source>
</evidence>
<dbReference type="Proteomes" id="UP000886700">
    <property type="component" value="Unplaced"/>
</dbReference>
<dbReference type="InterPro" id="IPR004073">
    <property type="entry name" value="GPCR_3_vmron_rcpt_2"/>
</dbReference>
<feature type="transmembrane region" description="Helical" evidence="12">
    <location>
        <begin position="586"/>
        <end position="609"/>
    </location>
</feature>
<dbReference type="InterPro" id="IPR000068">
    <property type="entry name" value="GPCR_3_Ca_sens_rcpt-rel"/>
</dbReference>
<dbReference type="PANTHER" id="PTHR24061:SF403">
    <property type="entry name" value="VOMERONASAL 2, RECEPTOR 113-RELATED"/>
    <property type="match status" value="1"/>
</dbReference>
<evidence type="ECO:0000256" key="11">
    <source>
        <dbReference type="SAM" id="MobiDB-lite"/>
    </source>
</evidence>
<reference evidence="16" key="1">
    <citation type="submission" date="2025-08" db="UniProtKB">
        <authorList>
            <consortium name="RefSeq"/>
        </authorList>
    </citation>
    <scope>IDENTIFICATION</scope>
    <source>
        <tissue evidence="16">Liver</tissue>
    </source>
</reference>
<gene>
    <name evidence="16" type="primary">LOC121135409</name>
</gene>
<evidence type="ECO:0000256" key="2">
    <source>
        <dbReference type="ARBA" id="ARBA00022475"/>
    </source>
</evidence>
<keyword evidence="15" id="KW-1185">Reference proteome</keyword>
<sequence>MFIVISLLLLLNIPIYMATFMHPRCFWKMKQSEDKDGDLTKSCAFSPREVQWQVDKEYFKQFLNIQTPTENYKFGLALAFTLDEVNRNPDILPNKSLVYDYDENDCLTVSQFYSLSRILGQDPGFFPNYYCGEDIMCRVMLTGPNWEAAAILMTFLDLWKFQKVIQFTYGSFHPILNDHEKFPYLYQMAPKHTSLALAMVSVMLHFSWNWVGLVISDSDLGIQFLSYLRREFGKNTVCFAFVNIIPISMQLYMSRAELYYNKIKASSTKVVIIYGDTDSTLAVSFRMWESRGLQRIWVITSQWDVTTSKRDFMLDSSHMILAFAHHHGDITGFKNFVQTINPLRYTDKYLARLEWMNFNCEVSRTNCKTLKRYSSNISMDWLVVRTFDMAFSDGSYDIYNAVYALAHALHEMDLQQVDNPAIDNGKGRGSNCLKLNAFLKKTQFTNPLGDRVNINQKEDLQEEYDIFLIWNFPHDLRVKEKIGKYSPYFPQGQQFHVFEEMVEFSKGNTQMPRSVCSANCVPGFRKFWQDGMAVCCFKCRPCPENEISNKTNVDQCVKCPDDQYANTEQKECMHKAVIFLSYEDPLGMALALMALCFSAFTALILGVFVKHHDTPVVKANNRKLSYILLISLFFCFLCPLLFIGRPNSATCILRQIIFGVIFTVAISTVLAKTVTVLLAFKVTAPGRRMRYFLVSGGPNYIIPICTLIQVIISSVWLGVSPPSVSVDAHSEHGHIIIVCSKGSVTAFYCVLGYLGCLAQVSFTVAFLSRNLPNTFNEAKLLTFSMLLFCCVWITFLPVYHSTKGKVMVAVEILSILASSAGMLGCIFVPKCYIIFVRPERQRTVKIRQNDSLQNGKTPSPFHLRMD</sequence>
<dbReference type="InterPro" id="IPR000337">
    <property type="entry name" value="GPCR_3"/>
</dbReference>
<dbReference type="Gene3D" id="2.10.50.30">
    <property type="entry name" value="GPCR, family 3, nine cysteines domain"/>
    <property type="match status" value="1"/>
</dbReference>
<evidence type="ECO:0000256" key="8">
    <source>
        <dbReference type="ARBA" id="ARBA00023170"/>
    </source>
</evidence>
<dbReference type="GeneID" id="121135409"/>
<evidence type="ECO:0000256" key="12">
    <source>
        <dbReference type="SAM" id="Phobius"/>
    </source>
</evidence>
<dbReference type="CDD" id="cd15283">
    <property type="entry name" value="7tmC_V2R_pheromone"/>
    <property type="match status" value="1"/>
</dbReference>
<protein>
    <submittedName>
        <fullName evidence="16">Vomeronasal type-2 receptor 116-like</fullName>
    </submittedName>
</protein>
<evidence type="ECO:0000313" key="15">
    <source>
        <dbReference type="Proteomes" id="UP000886700"/>
    </source>
</evidence>
<keyword evidence="9" id="KW-0325">Glycoprotein</keyword>
<accession>A0ABM2WLP9</accession>
<keyword evidence="5 12" id="KW-1133">Transmembrane helix</keyword>
<feature type="transmembrane region" description="Helical" evidence="12">
    <location>
        <begin position="780"/>
        <end position="800"/>
    </location>
</feature>
<evidence type="ECO:0000256" key="13">
    <source>
        <dbReference type="SAM" id="SignalP"/>
    </source>
</evidence>
<dbReference type="CDD" id="cd06365">
    <property type="entry name" value="PBP1_pheromone_receptor"/>
    <property type="match status" value="1"/>
</dbReference>
<evidence type="ECO:0000256" key="3">
    <source>
        <dbReference type="ARBA" id="ARBA00022692"/>
    </source>
</evidence>
<feature type="transmembrane region" description="Helical" evidence="12">
    <location>
        <begin position="656"/>
        <end position="680"/>
    </location>
</feature>
<dbReference type="InterPro" id="IPR011500">
    <property type="entry name" value="GPCR_3_9-Cys_dom"/>
</dbReference>
<feature type="domain" description="G-protein coupled receptors family 3 profile" evidence="14">
    <location>
        <begin position="586"/>
        <end position="850"/>
    </location>
</feature>
<keyword evidence="2" id="KW-1003">Cell membrane</keyword>
<dbReference type="Pfam" id="PF01094">
    <property type="entry name" value="ANF_receptor"/>
    <property type="match status" value="1"/>
</dbReference>
<evidence type="ECO:0000256" key="5">
    <source>
        <dbReference type="ARBA" id="ARBA00022989"/>
    </source>
</evidence>
<dbReference type="SUPFAM" id="SSF53822">
    <property type="entry name" value="Periplasmic binding protein-like I"/>
    <property type="match status" value="1"/>
</dbReference>
<dbReference type="InterPro" id="IPR038550">
    <property type="entry name" value="GPCR_3_9-Cys_sf"/>
</dbReference>
<proteinExistence type="predicted"/>
<evidence type="ECO:0000256" key="6">
    <source>
        <dbReference type="ARBA" id="ARBA00023040"/>
    </source>
</evidence>
<evidence type="ECO:0000256" key="10">
    <source>
        <dbReference type="ARBA" id="ARBA00023224"/>
    </source>
</evidence>
<dbReference type="PROSITE" id="PS50259">
    <property type="entry name" value="G_PROTEIN_RECEP_F3_4"/>
    <property type="match status" value="1"/>
</dbReference>
<keyword evidence="10" id="KW-0807">Transducer</keyword>
<keyword evidence="8" id="KW-0675">Receptor</keyword>
<keyword evidence="4 13" id="KW-0732">Signal</keyword>
<evidence type="ECO:0000313" key="16">
    <source>
        <dbReference type="RefSeq" id="XP_040590096.1"/>
    </source>
</evidence>
<dbReference type="InterPro" id="IPR028082">
    <property type="entry name" value="Peripla_BP_I"/>
</dbReference>
<dbReference type="Pfam" id="PF07562">
    <property type="entry name" value="NCD3G"/>
    <property type="match status" value="1"/>
</dbReference>
<organism evidence="15 16">
    <name type="scientific">Mesocricetus auratus</name>
    <name type="common">Golden hamster</name>
    <dbReference type="NCBI Taxonomy" id="10036"/>
    <lineage>
        <taxon>Eukaryota</taxon>
        <taxon>Metazoa</taxon>
        <taxon>Chordata</taxon>
        <taxon>Craniata</taxon>
        <taxon>Vertebrata</taxon>
        <taxon>Euteleostomi</taxon>
        <taxon>Mammalia</taxon>
        <taxon>Eutheria</taxon>
        <taxon>Euarchontoglires</taxon>
        <taxon>Glires</taxon>
        <taxon>Rodentia</taxon>
        <taxon>Myomorpha</taxon>
        <taxon>Muroidea</taxon>
        <taxon>Cricetidae</taxon>
        <taxon>Cricetinae</taxon>
        <taxon>Mesocricetus</taxon>
    </lineage>
</organism>
<dbReference type="PRINTS" id="PR00248">
    <property type="entry name" value="GPCRMGR"/>
</dbReference>
<evidence type="ECO:0000259" key="14">
    <source>
        <dbReference type="PROSITE" id="PS50259"/>
    </source>
</evidence>
<feature type="region of interest" description="Disordered" evidence="11">
    <location>
        <begin position="847"/>
        <end position="866"/>
    </location>
</feature>
<keyword evidence="6" id="KW-0297">G-protein coupled receptor</keyword>
<evidence type="ECO:0000256" key="9">
    <source>
        <dbReference type="ARBA" id="ARBA00023180"/>
    </source>
</evidence>
<dbReference type="InterPro" id="IPR017978">
    <property type="entry name" value="GPCR_3_C"/>
</dbReference>
<keyword evidence="7 12" id="KW-0472">Membrane</keyword>
<feature type="transmembrane region" description="Helical" evidence="12">
    <location>
        <begin position="812"/>
        <end position="835"/>
    </location>
</feature>
<dbReference type="InterPro" id="IPR001828">
    <property type="entry name" value="ANF_lig-bd_rcpt"/>
</dbReference>
<evidence type="ECO:0000256" key="7">
    <source>
        <dbReference type="ARBA" id="ARBA00023136"/>
    </source>
</evidence>
<comment type="subcellular location">
    <subcellularLocation>
        <location evidence="1">Cell membrane</location>
        <topology evidence="1">Multi-pass membrane protein</topology>
    </subcellularLocation>
</comment>
<dbReference type="Gene3D" id="3.40.50.2300">
    <property type="match status" value="2"/>
</dbReference>
<feature type="chain" id="PRO_5047518165" evidence="13">
    <location>
        <begin position="19"/>
        <end position="866"/>
    </location>
</feature>
<feature type="transmembrane region" description="Helical" evidence="12">
    <location>
        <begin position="624"/>
        <end position="644"/>
    </location>
</feature>
<dbReference type="Pfam" id="PF00003">
    <property type="entry name" value="7tm_3"/>
    <property type="match status" value="1"/>
</dbReference>
<dbReference type="PANTHER" id="PTHR24061">
    <property type="entry name" value="CALCIUM-SENSING RECEPTOR-RELATED"/>
    <property type="match status" value="1"/>
</dbReference>
<feature type="transmembrane region" description="Helical" evidence="12">
    <location>
        <begin position="700"/>
        <end position="719"/>
    </location>
</feature>
<name>A0ABM2WLP9_MESAU</name>
<feature type="signal peptide" evidence="13">
    <location>
        <begin position="1"/>
        <end position="18"/>
    </location>
</feature>
<feature type="transmembrane region" description="Helical" evidence="12">
    <location>
        <begin position="745"/>
        <end position="768"/>
    </location>
</feature>
<keyword evidence="3 12" id="KW-0812">Transmembrane</keyword>
<dbReference type="RefSeq" id="XP_040590096.1">
    <property type="nucleotide sequence ID" value="XM_040734162.1"/>
</dbReference>